<protein>
    <submittedName>
        <fullName evidence="2">Aminoglycoside N(6')-acetyltransferase type 1</fullName>
    </submittedName>
</protein>
<reference evidence="2 3" key="1">
    <citation type="submission" date="2015-12" db="EMBL/GenBank/DDBJ databases">
        <title>The genome of Folsomia candida.</title>
        <authorList>
            <person name="Faddeeva A."/>
            <person name="Derks M.F."/>
            <person name="Anvar Y."/>
            <person name="Smit S."/>
            <person name="Van Straalen N."/>
            <person name="Roelofs D."/>
        </authorList>
    </citation>
    <scope>NUCLEOTIDE SEQUENCE [LARGE SCALE GENOMIC DNA]</scope>
    <source>
        <strain evidence="2 3">VU population</strain>
        <tissue evidence="2">Whole body</tissue>
    </source>
</reference>
<dbReference type="CDD" id="cd04301">
    <property type="entry name" value="NAT_SF"/>
    <property type="match status" value="1"/>
</dbReference>
<dbReference type="PANTHER" id="PTHR20958">
    <property type="entry name" value="GLYCINE N-ACYLTRANSFERASE-LIKE PROTEIN"/>
    <property type="match status" value="1"/>
</dbReference>
<dbReference type="AlphaFoldDB" id="A0A226DQ73"/>
<dbReference type="OrthoDB" id="61870at2759"/>
<evidence type="ECO:0000259" key="1">
    <source>
        <dbReference type="PROSITE" id="PS51186"/>
    </source>
</evidence>
<name>A0A226DQ73_FOLCA</name>
<proteinExistence type="predicted"/>
<keyword evidence="2" id="KW-0808">Transferase</keyword>
<dbReference type="Proteomes" id="UP000198287">
    <property type="component" value="Unassembled WGS sequence"/>
</dbReference>
<evidence type="ECO:0000313" key="3">
    <source>
        <dbReference type="Proteomes" id="UP000198287"/>
    </source>
</evidence>
<dbReference type="PANTHER" id="PTHR20958:SF6">
    <property type="entry name" value="GLYCINE N-ACYLTRANSFERASE-LIKE PROTEIN"/>
    <property type="match status" value="1"/>
</dbReference>
<dbReference type="SUPFAM" id="SSF55729">
    <property type="entry name" value="Acyl-CoA N-acyltransferases (Nat)"/>
    <property type="match status" value="1"/>
</dbReference>
<dbReference type="Pfam" id="PF08445">
    <property type="entry name" value="FR47"/>
    <property type="match status" value="1"/>
</dbReference>
<evidence type="ECO:0000313" key="2">
    <source>
        <dbReference type="EMBL" id="OXA47363.1"/>
    </source>
</evidence>
<keyword evidence="3" id="KW-1185">Reference proteome</keyword>
<gene>
    <name evidence="2" type="ORF">Fcan01_17720</name>
</gene>
<dbReference type="PROSITE" id="PS51186">
    <property type="entry name" value="GNAT"/>
    <property type="match status" value="1"/>
</dbReference>
<dbReference type="InterPro" id="IPR000182">
    <property type="entry name" value="GNAT_dom"/>
</dbReference>
<feature type="domain" description="N-acetyltransferase" evidence="1">
    <location>
        <begin position="165"/>
        <end position="295"/>
    </location>
</feature>
<dbReference type="InterPro" id="IPR053225">
    <property type="entry name" value="Acyl-CoA_N-acyltransferase"/>
</dbReference>
<dbReference type="Gene3D" id="3.40.630.30">
    <property type="match status" value="1"/>
</dbReference>
<dbReference type="STRING" id="158441.A0A226DQ73"/>
<organism evidence="2 3">
    <name type="scientific">Folsomia candida</name>
    <name type="common">Springtail</name>
    <dbReference type="NCBI Taxonomy" id="158441"/>
    <lineage>
        <taxon>Eukaryota</taxon>
        <taxon>Metazoa</taxon>
        <taxon>Ecdysozoa</taxon>
        <taxon>Arthropoda</taxon>
        <taxon>Hexapoda</taxon>
        <taxon>Collembola</taxon>
        <taxon>Entomobryomorpha</taxon>
        <taxon>Isotomoidea</taxon>
        <taxon>Isotomidae</taxon>
        <taxon>Proisotominae</taxon>
        <taxon>Folsomia</taxon>
    </lineage>
</organism>
<sequence>MGTGKFVEITAENETLFEDVLKNKLPLTGQLLNVWRLRRQGKFTVENSVKFYIYLVTKELGCVQDIFVLCVQEPNMHGLYSVIIHAPVSPTHEMIKAFEDFVEWDRNPLFPAAPGPFTDAFLKPICLKRGGIPPKEHACEAYALDGDRAMTGQREYEYHEKGDRIRLADLTLKNVNQVMATELTRVWMHSKMKQQMELSISNLATAGAFINDDLAAFAMLSPAGLMNNVWTEEPFRRRGLAAKVLQTLSHSAAEMGCTPMAECTVTNDTSRQLLKKLGFTFVQETNWVTFKKLGK</sequence>
<dbReference type="GO" id="GO:0016747">
    <property type="term" value="F:acyltransferase activity, transferring groups other than amino-acyl groups"/>
    <property type="evidence" value="ECO:0007669"/>
    <property type="project" value="InterPro"/>
</dbReference>
<dbReference type="EMBL" id="LNIX01000013">
    <property type="protein sequence ID" value="OXA47363.1"/>
    <property type="molecule type" value="Genomic_DNA"/>
</dbReference>
<dbReference type="InterPro" id="IPR013653">
    <property type="entry name" value="GCN5-like_dom"/>
</dbReference>
<dbReference type="InterPro" id="IPR016181">
    <property type="entry name" value="Acyl_CoA_acyltransferase"/>
</dbReference>
<comment type="caution">
    <text evidence="2">The sequence shown here is derived from an EMBL/GenBank/DDBJ whole genome shotgun (WGS) entry which is preliminary data.</text>
</comment>
<accession>A0A226DQ73</accession>